<name>J9DUI7_9PROT</name>
<accession>J9DUI7</accession>
<dbReference type="Proteomes" id="UP000004836">
    <property type="component" value="Unassembled WGS sequence"/>
</dbReference>
<dbReference type="OrthoDB" id="8507169at2"/>
<organism evidence="1 2">
    <name type="scientific">alpha proteobacterium IMCC14465</name>
    <dbReference type="NCBI Taxonomy" id="1220535"/>
    <lineage>
        <taxon>Bacteria</taxon>
        <taxon>Pseudomonadati</taxon>
        <taxon>Pseudomonadota</taxon>
        <taxon>Alphaproteobacteria</taxon>
        <taxon>PS1 clade</taxon>
    </lineage>
</organism>
<reference evidence="1 2" key="1">
    <citation type="journal article" date="2012" name="J. Bacteriol.">
        <title>Genome Sequence of Strain IMCC14465, Isolated from the East Sea, Belonging to the PS1 Clade of Alphaproteobacteria.</title>
        <authorList>
            <person name="Yang S.J."/>
            <person name="Kang I."/>
            <person name="Cho J.C."/>
        </authorList>
    </citation>
    <scope>NUCLEOTIDE SEQUENCE [LARGE SCALE GENOMIC DNA]</scope>
    <source>
        <strain evidence="1 2">IMCC14465</strain>
    </source>
</reference>
<dbReference type="AlphaFoldDB" id="J9DUI7"/>
<evidence type="ECO:0000313" key="2">
    <source>
        <dbReference type="Proteomes" id="UP000004836"/>
    </source>
</evidence>
<evidence type="ECO:0000313" key="1">
    <source>
        <dbReference type="EMBL" id="EJW20667.1"/>
    </source>
</evidence>
<dbReference type="STRING" id="1220535.IMCC14465_15540"/>
<dbReference type="EMBL" id="ALYF01000006">
    <property type="protein sequence ID" value="EJW20667.1"/>
    <property type="molecule type" value="Genomic_DNA"/>
</dbReference>
<protein>
    <submittedName>
        <fullName evidence="1">Uncharacterized protein</fullName>
    </submittedName>
</protein>
<proteinExistence type="predicted"/>
<comment type="caution">
    <text evidence="1">The sequence shown here is derived from an EMBL/GenBank/DDBJ whole genome shotgun (WGS) entry which is preliminary data.</text>
</comment>
<gene>
    <name evidence="1" type="ORF">IMCC14465_15540</name>
</gene>
<sequence>MRSDGKMGCLVLSESYEAYEENTFWADTDNECNRLIRLAWKECGIDDYYFKRETLTFE</sequence>
<keyword evidence="2" id="KW-1185">Reference proteome</keyword>